<dbReference type="Pfam" id="PF13411">
    <property type="entry name" value="MerR_1"/>
    <property type="match status" value="1"/>
</dbReference>
<proteinExistence type="predicted"/>
<protein>
    <submittedName>
        <fullName evidence="2">MerR family transcriptional regulator</fullName>
    </submittedName>
</protein>
<feature type="domain" description="HTH merR-type" evidence="1">
    <location>
        <begin position="13"/>
        <end position="83"/>
    </location>
</feature>
<name>A0A9X2AS22_9BURK</name>
<dbReference type="Proteomes" id="UP001139447">
    <property type="component" value="Unassembled WGS sequence"/>
</dbReference>
<evidence type="ECO:0000313" key="2">
    <source>
        <dbReference type="EMBL" id="MCJ0766117.1"/>
    </source>
</evidence>
<evidence type="ECO:0000313" key="3">
    <source>
        <dbReference type="Proteomes" id="UP001139447"/>
    </source>
</evidence>
<sequence>MSSRDDTIADSFSATRAAALAGISRAMLNYLCREKVVVPSILPSRGHGSPRAYSFGDVVALRLVAKLSAAGVSVLRLKKAMQRLRKLHPEITLTSLPGSHVVTDGRDLYIRRKGETLERAMDGQFAFAFVVELAPIRNEVADGILKSQKAGVGRARKVA</sequence>
<dbReference type="GO" id="GO:0006355">
    <property type="term" value="P:regulation of DNA-templated transcription"/>
    <property type="evidence" value="ECO:0007669"/>
    <property type="project" value="InterPro"/>
</dbReference>
<dbReference type="RefSeq" id="WP_243309720.1">
    <property type="nucleotide sequence ID" value="NZ_JALGBI010000004.1"/>
</dbReference>
<gene>
    <name evidence="2" type="ORF">MMF98_23145</name>
</gene>
<accession>A0A9X2AS22</accession>
<reference evidence="2" key="1">
    <citation type="submission" date="2022-03" db="EMBL/GenBank/DDBJ databases">
        <authorList>
            <person name="Woo C.Y."/>
        </authorList>
    </citation>
    <scope>NUCLEOTIDE SEQUENCE</scope>
    <source>
        <strain evidence="2">CYS-02</strain>
    </source>
</reference>
<organism evidence="2 3">
    <name type="scientific">Variovorax terrae</name>
    <dbReference type="NCBI Taxonomy" id="2923278"/>
    <lineage>
        <taxon>Bacteria</taxon>
        <taxon>Pseudomonadati</taxon>
        <taxon>Pseudomonadota</taxon>
        <taxon>Betaproteobacteria</taxon>
        <taxon>Burkholderiales</taxon>
        <taxon>Comamonadaceae</taxon>
        <taxon>Variovorax</taxon>
    </lineage>
</organism>
<keyword evidence="3" id="KW-1185">Reference proteome</keyword>
<dbReference type="EMBL" id="JALGBI010000004">
    <property type="protein sequence ID" value="MCJ0766117.1"/>
    <property type="molecule type" value="Genomic_DNA"/>
</dbReference>
<dbReference type="Gene3D" id="1.10.1660.10">
    <property type="match status" value="1"/>
</dbReference>
<dbReference type="InterPro" id="IPR000551">
    <property type="entry name" value="MerR-type_HTH_dom"/>
</dbReference>
<comment type="caution">
    <text evidence="2">The sequence shown here is derived from an EMBL/GenBank/DDBJ whole genome shotgun (WGS) entry which is preliminary data.</text>
</comment>
<dbReference type="GO" id="GO:0003677">
    <property type="term" value="F:DNA binding"/>
    <property type="evidence" value="ECO:0007669"/>
    <property type="project" value="InterPro"/>
</dbReference>
<dbReference type="AlphaFoldDB" id="A0A9X2AS22"/>
<evidence type="ECO:0000259" key="1">
    <source>
        <dbReference type="Pfam" id="PF13411"/>
    </source>
</evidence>